<dbReference type="OrthoDB" id="103649at2759"/>
<feature type="non-terminal residue" evidence="1">
    <location>
        <position position="173"/>
    </location>
</feature>
<reference evidence="2" key="3">
    <citation type="submission" date="2015-06" db="UniProtKB">
        <authorList>
            <consortium name="EnsemblProtists"/>
        </authorList>
    </citation>
    <scope>IDENTIFICATION</scope>
</reference>
<dbReference type="HOGENOM" id="CLU_1323175_0_0_1"/>
<protein>
    <submittedName>
        <fullName evidence="1 2">Uncharacterized protein</fullName>
    </submittedName>
</protein>
<feature type="non-terminal residue" evidence="1">
    <location>
        <position position="1"/>
    </location>
</feature>
<dbReference type="Proteomes" id="UP000011087">
    <property type="component" value="Unassembled WGS sequence"/>
</dbReference>
<accession>L1IGI3</accession>
<dbReference type="EnsemblProtists" id="EKX35361">
    <property type="protein sequence ID" value="EKX35361"/>
    <property type="gene ID" value="GUITHDRAFT_52330"/>
</dbReference>
<dbReference type="OMA" id="QHPLHRN"/>
<dbReference type="RefSeq" id="XP_005822341.1">
    <property type="nucleotide sequence ID" value="XM_005822284.1"/>
</dbReference>
<proteinExistence type="predicted"/>
<evidence type="ECO:0000313" key="1">
    <source>
        <dbReference type="EMBL" id="EKX35361.1"/>
    </source>
</evidence>
<organism evidence="1">
    <name type="scientific">Guillardia theta (strain CCMP2712)</name>
    <name type="common">Cryptophyte</name>
    <dbReference type="NCBI Taxonomy" id="905079"/>
    <lineage>
        <taxon>Eukaryota</taxon>
        <taxon>Cryptophyceae</taxon>
        <taxon>Pyrenomonadales</taxon>
        <taxon>Geminigeraceae</taxon>
        <taxon>Guillardia</taxon>
    </lineage>
</organism>
<evidence type="ECO:0000313" key="2">
    <source>
        <dbReference type="EnsemblProtists" id="EKX35361"/>
    </source>
</evidence>
<keyword evidence="3" id="KW-1185">Reference proteome</keyword>
<name>L1IGI3_GUITC</name>
<reference evidence="3" key="2">
    <citation type="submission" date="2012-11" db="EMBL/GenBank/DDBJ databases">
        <authorList>
            <person name="Kuo A."/>
            <person name="Curtis B.A."/>
            <person name="Tanifuji G."/>
            <person name="Burki F."/>
            <person name="Gruber A."/>
            <person name="Irimia M."/>
            <person name="Maruyama S."/>
            <person name="Arias M.C."/>
            <person name="Ball S.G."/>
            <person name="Gile G.H."/>
            <person name="Hirakawa Y."/>
            <person name="Hopkins J.F."/>
            <person name="Rensing S.A."/>
            <person name="Schmutz J."/>
            <person name="Symeonidi A."/>
            <person name="Elias M."/>
            <person name="Eveleigh R.J."/>
            <person name="Herman E.K."/>
            <person name="Klute M.J."/>
            <person name="Nakayama T."/>
            <person name="Obornik M."/>
            <person name="Reyes-Prieto A."/>
            <person name="Armbrust E.V."/>
            <person name="Aves S.J."/>
            <person name="Beiko R.G."/>
            <person name="Coutinho P."/>
            <person name="Dacks J.B."/>
            <person name="Durnford D.G."/>
            <person name="Fast N.M."/>
            <person name="Green B.R."/>
            <person name="Grisdale C."/>
            <person name="Hempe F."/>
            <person name="Henrissat B."/>
            <person name="Hoppner M.P."/>
            <person name="Ishida K.-I."/>
            <person name="Kim E."/>
            <person name="Koreny L."/>
            <person name="Kroth P.G."/>
            <person name="Liu Y."/>
            <person name="Malik S.-B."/>
            <person name="Maier U.G."/>
            <person name="McRose D."/>
            <person name="Mock T."/>
            <person name="Neilson J.A."/>
            <person name="Onodera N.T."/>
            <person name="Poole A.M."/>
            <person name="Pritham E.J."/>
            <person name="Richards T.A."/>
            <person name="Rocap G."/>
            <person name="Roy S.W."/>
            <person name="Sarai C."/>
            <person name="Schaack S."/>
            <person name="Shirato S."/>
            <person name="Slamovits C.H."/>
            <person name="Spencer D.F."/>
            <person name="Suzuki S."/>
            <person name="Worden A.Z."/>
            <person name="Zauner S."/>
            <person name="Barry K."/>
            <person name="Bell C."/>
            <person name="Bharti A.K."/>
            <person name="Crow J.A."/>
            <person name="Grimwood J."/>
            <person name="Kramer R."/>
            <person name="Lindquist E."/>
            <person name="Lucas S."/>
            <person name="Salamov A."/>
            <person name="McFadden G.I."/>
            <person name="Lane C.E."/>
            <person name="Keeling P.J."/>
            <person name="Gray M.W."/>
            <person name="Grigoriev I.V."/>
            <person name="Archibald J.M."/>
        </authorList>
    </citation>
    <scope>NUCLEOTIDE SEQUENCE</scope>
    <source>
        <strain evidence="3">CCMP2712</strain>
    </source>
</reference>
<evidence type="ECO:0000313" key="3">
    <source>
        <dbReference type="Proteomes" id="UP000011087"/>
    </source>
</evidence>
<dbReference type="AlphaFoldDB" id="L1IGI3"/>
<dbReference type="EMBL" id="JH993092">
    <property type="protein sequence ID" value="EKX35361.1"/>
    <property type="molecule type" value="Genomic_DNA"/>
</dbReference>
<reference evidence="1 3" key="1">
    <citation type="journal article" date="2012" name="Nature">
        <title>Algal genomes reveal evolutionary mosaicism and the fate of nucleomorphs.</title>
        <authorList>
            <consortium name="DOE Joint Genome Institute"/>
            <person name="Curtis B.A."/>
            <person name="Tanifuji G."/>
            <person name="Burki F."/>
            <person name="Gruber A."/>
            <person name="Irimia M."/>
            <person name="Maruyama S."/>
            <person name="Arias M.C."/>
            <person name="Ball S.G."/>
            <person name="Gile G.H."/>
            <person name="Hirakawa Y."/>
            <person name="Hopkins J.F."/>
            <person name="Kuo A."/>
            <person name="Rensing S.A."/>
            <person name="Schmutz J."/>
            <person name="Symeonidi A."/>
            <person name="Elias M."/>
            <person name="Eveleigh R.J."/>
            <person name="Herman E.K."/>
            <person name="Klute M.J."/>
            <person name="Nakayama T."/>
            <person name="Obornik M."/>
            <person name="Reyes-Prieto A."/>
            <person name="Armbrust E.V."/>
            <person name="Aves S.J."/>
            <person name="Beiko R.G."/>
            <person name="Coutinho P."/>
            <person name="Dacks J.B."/>
            <person name="Durnford D.G."/>
            <person name="Fast N.M."/>
            <person name="Green B.R."/>
            <person name="Grisdale C.J."/>
            <person name="Hempel F."/>
            <person name="Henrissat B."/>
            <person name="Hoppner M.P."/>
            <person name="Ishida K."/>
            <person name="Kim E."/>
            <person name="Koreny L."/>
            <person name="Kroth P.G."/>
            <person name="Liu Y."/>
            <person name="Malik S.B."/>
            <person name="Maier U.G."/>
            <person name="McRose D."/>
            <person name="Mock T."/>
            <person name="Neilson J.A."/>
            <person name="Onodera N.T."/>
            <person name="Poole A.M."/>
            <person name="Pritham E.J."/>
            <person name="Richards T.A."/>
            <person name="Rocap G."/>
            <person name="Roy S.W."/>
            <person name="Sarai C."/>
            <person name="Schaack S."/>
            <person name="Shirato S."/>
            <person name="Slamovits C.H."/>
            <person name="Spencer D.F."/>
            <person name="Suzuki S."/>
            <person name="Worden A.Z."/>
            <person name="Zauner S."/>
            <person name="Barry K."/>
            <person name="Bell C."/>
            <person name="Bharti A.K."/>
            <person name="Crow J.A."/>
            <person name="Grimwood J."/>
            <person name="Kramer R."/>
            <person name="Lindquist E."/>
            <person name="Lucas S."/>
            <person name="Salamov A."/>
            <person name="McFadden G.I."/>
            <person name="Lane C.E."/>
            <person name="Keeling P.J."/>
            <person name="Gray M.W."/>
            <person name="Grigoriev I.V."/>
            <person name="Archibald J.M."/>
        </authorList>
    </citation>
    <scope>NUCLEOTIDE SEQUENCE</scope>
    <source>
        <strain evidence="1 3">CCMP2712</strain>
    </source>
</reference>
<dbReference type="KEGG" id="gtt:GUITHDRAFT_52330"/>
<gene>
    <name evidence="1" type="ORF">GUITHDRAFT_52330</name>
</gene>
<dbReference type="GeneID" id="17292084"/>
<sequence length="173" mass="19991">FPTLPASMNRVAEFVLASVLHHVDFLKANLEPQHILWQSTLFREQECLVALKSKVVCCMPKEARGRMESTGIPPHVQQYIQSDELLSSLSKIQQDMVEMNQYMNRFRQQQSDIMLTEEFGTAMVVWNMWFCGNASKRIPPLRLVSASSLNGKNNKKRFSDIKFLVESFEKHAR</sequence>
<dbReference type="PaxDb" id="55529-EKX35361"/>